<dbReference type="GO" id="GO:0006269">
    <property type="term" value="P:DNA replication, synthesis of primer"/>
    <property type="evidence" value="ECO:0007669"/>
    <property type="project" value="UniProtKB-UniRule"/>
</dbReference>
<dbReference type="AlphaFoldDB" id="A0A6M9PS53"/>
<evidence type="ECO:0000256" key="2">
    <source>
        <dbReference type="ARBA" id="ARBA00022515"/>
    </source>
</evidence>
<dbReference type="InterPro" id="IPR034151">
    <property type="entry name" value="TOPRIM_DnaG_bac"/>
</dbReference>
<dbReference type="Pfam" id="PF13155">
    <property type="entry name" value="Toprim_2"/>
    <property type="match status" value="1"/>
</dbReference>
<dbReference type="Gene3D" id="3.90.980.10">
    <property type="entry name" value="DNA primase, catalytic core, N-terminal domain"/>
    <property type="match status" value="1"/>
</dbReference>
<dbReference type="GO" id="GO:1990077">
    <property type="term" value="C:primosome complex"/>
    <property type="evidence" value="ECO:0007669"/>
    <property type="project" value="UniProtKB-KW"/>
</dbReference>
<evidence type="ECO:0000256" key="8">
    <source>
        <dbReference type="ARBA" id="ARBA00022833"/>
    </source>
</evidence>
<dbReference type="Pfam" id="PF08275">
    <property type="entry name" value="DNAG_N"/>
    <property type="match status" value="1"/>
</dbReference>
<dbReference type="InterPro" id="IPR006171">
    <property type="entry name" value="TOPRIM_dom"/>
</dbReference>
<keyword evidence="4 12" id="KW-0548">Nucleotidyltransferase</keyword>
<evidence type="ECO:0000256" key="14">
    <source>
        <dbReference type="PIRSR" id="PIRSR002811-1"/>
    </source>
</evidence>
<dbReference type="NCBIfam" id="TIGR01391">
    <property type="entry name" value="dnaG"/>
    <property type="match status" value="1"/>
</dbReference>
<keyword evidence="10 12" id="KW-0238">DNA-binding</keyword>
<dbReference type="SUPFAM" id="SSF56731">
    <property type="entry name" value="DNA primase core"/>
    <property type="match status" value="1"/>
</dbReference>
<dbReference type="SUPFAM" id="SSF57783">
    <property type="entry name" value="Zinc beta-ribbon"/>
    <property type="match status" value="1"/>
</dbReference>
<dbReference type="Gene3D" id="1.20.50.20">
    <property type="entry name" value="DnaG, RNA polymerase domain, helical bundle"/>
    <property type="match status" value="1"/>
</dbReference>
<dbReference type="InterPro" id="IPR002694">
    <property type="entry name" value="Znf_CHC2"/>
</dbReference>
<evidence type="ECO:0000256" key="3">
    <source>
        <dbReference type="ARBA" id="ARBA00022679"/>
    </source>
</evidence>
<evidence type="ECO:0000256" key="9">
    <source>
        <dbReference type="ARBA" id="ARBA00022842"/>
    </source>
</evidence>
<organism evidence="17 18">
    <name type="scientific">Polynucleobacter tropicus</name>
    <dbReference type="NCBI Taxonomy" id="1743174"/>
    <lineage>
        <taxon>Bacteria</taxon>
        <taxon>Pseudomonadati</taxon>
        <taxon>Pseudomonadota</taxon>
        <taxon>Betaproteobacteria</taxon>
        <taxon>Burkholderiales</taxon>
        <taxon>Burkholderiaceae</taxon>
        <taxon>Polynucleobacter</taxon>
    </lineage>
</organism>
<gene>
    <name evidence="12" type="primary">dnaG</name>
    <name evidence="17" type="ORF">DCO17_08510</name>
</gene>
<dbReference type="FunFam" id="3.90.580.10:FF:000001">
    <property type="entry name" value="DNA primase"/>
    <property type="match status" value="1"/>
</dbReference>
<comment type="function">
    <text evidence="12 13">RNA polymerase that catalyzes the synthesis of short RNA molecules used as primers for DNA polymerase during DNA replication.</text>
</comment>
<protein>
    <recommendedName>
        <fullName evidence="12 13">DNA primase</fullName>
        <ecNumber evidence="12">2.7.7.101</ecNumber>
    </recommendedName>
</protein>
<dbReference type="GO" id="GO:0008270">
    <property type="term" value="F:zinc ion binding"/>
    <property type="evidence" value="ECO:0007669"/>
    <property type="project" value="UniProtKB-UniRule"/>
</dbReference>
<evidence type="ECO:0000256" key="15">
    <source>
        <dbReference type="SAM" id="MobiDB-lite"/>
    </source>
</evidence>
<comment type="domain">
    <text evidence="12">Contains an N-terminal zinc-binding domain, a central core domain that contains the primase activity, and a C-terminal DnaB-binding domain.</text>
</comment>
<dbReference type="PROSITE" id="PS50880">
    <property type="entry name" value="TOPRIM"/>
    <property type="match status" value="1"/>
</dbReference>
<proteinExistence type="inferred from homology"/>
<comment type="subunit">
    <text evidence="12">Monomer. Interacts with DnaB.</text>
</comment>
<evidence type="ECO:0000259" key="16">
    <source>
        <dbReference type="PROSITE" id="PS50880"/>
    </source>
</evidence>
<feature type="domain" description="Toprim" evidence="16">
    <location>
        <begin position="263"/>
        <end position="345"/>
    </location>
</feature>
<dbReference type="SMART" id="SM00400">
    <property type="entry name" value="ZnF_CHCC"/>
    <property type="match status" value="1"/>
</dbReference>
<dbReference type="GO" id="GO:0000428">
    <property type="term" value="C:DNA-directed RNA polymerase complex"/>
    <property type="evidence" value="ECO:0007669"/>
    <property type="project" value="UniProtKB-KW"/>
</dbReference>
<keyword evidence="6 12" id="KW-0479">Metal-binding</keyword>
<evidence type="ECO:0000256" key="12">
    <source>
        <dbReference type="HAMAP-Rule" id="MF_00974"/>
    </source>
</evidence>
<evidence type="ECO:0000256" key="10">
    <source>
        <dbReference type="ARBA" id="ARBA00023125"/>
    </source>
</evidence>
<evidence type="ECO:0000313" key="17">
    <source>
        <dbReference type="EMBL" id="QKM65270.1"/>
    </source>
</evidence>
<dbReference type="GO" id="GO:0003677">
    <property type="term" value="F:DNA binding"/>
    <property type="evidence" value="ECO:0007669"/>
    <property type="project" value="UniProtKB-KW"/>
</dbReference>
<dbReference type="PIRSF" id="PIRSF002811">
    <property type="entry name" value="DnaG"/>
    <property type="match status" value="1"/>
</dbReference>
<dbReference type="EC" id="2.7.7.101" evidence="12"/>
<dbReference type="Proteomes" id="UP000503312">
    <property type="component" value="Chromosome"/>
</dbReference>
<evidence type="ECO:0000256" key="6">
    <source>
        <dbReference type="ARBA" id="ARBA00022723"/>
    </source>
</evidence>
<comment type="similarity">
    <text evidence="12 13">Belongs to the DnaG primase family.</text>
</comment>
<evidence type="ECO:0000256" key="13">
    <source>
        <dbReference type="PIRNR" id="PIRNR002811"/>
    </source>
</evidence>
<keyword evidence="5 12" id="KW-0235">DNA replication</keyword>
<reference evidence="17 18" key="1">
    <citation type="submission" date="2018-04" db="EMBL/GenBank/DDBJ databases">
        <title>Polynucleobacter sp. UH21B genome.</title>
        <authorList>
            <person name="Hahn M.W."/>
        </authorList>
    </citation>
    <scope>NUCLEOTIDE SEQUENCE [LARGE SCALE GENOMIC DNA]</scope>
    <source>
        <strain evidence="17 18">MWH-UH21B</strain>
    </source>
</reference>
<keyword evidence="9" id="KW-0460">Magnesium</keyword>
<dbReference type="Pfam" id="PF10410">
    <property type="entry name" value="DnaB_bind"/>
    <property type="match status" value="1"/>
</dbReference>
<keyword evidence="3 12" id="KW-0808">Transferase</keyword>
<dbReference type="InterPro" id="IPR019475">
    <property type="entry name" value="DNA_primase_DnaB-bd"/>
</dbReference>
<keyword evidence="18" id="KW-1185">Reference proteome</keyword>
<dbReference type="CDD" id="cd03364">
    <property type="entry name" value="TOPRIM_DnaG_primases"/>
    <property type="match status" value="1"/>
</dbReference>
<feature type="zinc finger region" description="CHC2-type" evidence="12 14">
    <location>
        <begin position="39"/>
        <end position="63"/>
    </location>
</feature>
<dbReference type="FunFam" id="3.40.1360.10:FF:000002">
    <property type="entry name" value="DNA primase"/>
    <property type="match status" value="1"/>
</dbReference>
<dbReference type="KEGG" id="ptrp:DCO17_08510"/>
<feature type="region of interest" description="Disordered" evidence="15">
    <location>
        <begin position="449"/>
        <end position="485"/>
    </location>
</feature>
<keyword evidence="2 12" id="KW-0639">Primosome</keyword>
<keyword evidence="11 12" id="KW-0804">Transcription</keyword>
<feature type="compositionally biased region" description="Low complexity" evidence="15">
    <location>
        <begin position="455"/>
        <end position="474"/>
    </location>
</feature>
<dbReference type="InterPro" id="IPR013264">
    <property type="entry name" value="DNAG_N"/>
</dbReference>
<dbReference type="EMBL" id="CP028942">
    <property type="protein sequence ID" value="QKM65270.1"/>
    <property type="molecule type" value="Genomic_DNA"/>
</dbReference>
<dbReference type="PANTHER" id="PTHR30313">
    <property type="entry name" value="DNA PRIMASE"/>
    <property type="match status" value="1"/>
</dbReference>
<dbReference type="PANTHER" id="PTHR30313:SF2">
    <property type="entry name" value="DNA PRIMASE"/>
    <property type="match status" value="1"/>
</dbReference>
<evidence type="ECO:0000256" key="5">
    <source>
        <dbReference type="ARBA" id="ARBA00022705"/>
    </source>
</evidence>
<comment type="catalytic activity">
    <reaction evidence="12">
        <text>ssDNA + n NTP = ssDNA/pppN(pN)n-1 hybrid + (n-1) diphosphate.</text>
        <dbReference type="EC" id="2.7.7.101"/>
    </reaction>
</comment>
<dbReference type="SMART" id="SM00493">
    <property type="entry name" value="TOPRIM"/>
    <property type="match status" value="1"/>
</dbReference>
<name>A0A6M9PS53_9BURK</name>
<dbReference type="GO" id="GO:0005737">
    <property type="term" value="C:cytoplasm"/>
    <property type="evidence" value="ECO:0007669"/>
    <property type="project" value="TreeGrafter"/>
</dbReference>
<keyword evidence="8 12" id="KW-0862">Zinc</keyword>
<evidence type="ECO:0000256" key="4">
    <source>
        <dbReference type="ARBA" id="ARBA00022695"/>
    </source>
</evidence>
<dbReference type="InterPro" id="IPR036977">
    <property type="entry name" value="DNA_primase_Znf_CHC2"/>
</dbReference>
<dbReference type="Gene3D" id="3.90.580.10">
    <property type="entry name" value="Zinc finger, CHC2-type domain"/>
    <property type="match status" value="1"/>
</dbReference>
<sequence>MALIPQSFIADLLNRVDIVDVVGQHVKLKKAGANFQGLCPFHSEKSPSFSVSPNKQFYHCFGCGAHGSAISFLMEYSGLGYVDAIEELARSAGLDVPREERSANDVARQQQAMALSEVMSSAADWYRQQLKGSTRAVEYLKGRGLTGEIAKRYALGYAPDGWQGLESVFGPYSNDEIAKTLVEGGLIIQGEQAEGAPVKRYDRFRDRIMFPIRNPKGQTIGFGGRILDQGEPKYLNSPETPLFSKGNTLYGLFEARQAIRAKEYVLVCEGYMDVVALAQLGFPNAVATLGTACTANHVRMLLRQTDKVVFSFDGDAAGQRAAQRALEACLPLMSDDKEIRFLFLPTEHDPDSYVRAYGEAAFEKVIKEAMSLSSFFFKVASEGHELTTPEGRAQTHHAAKPLLLSMPPIALRTQMLRELAIRTNTTPAELESFCGLSVVPAPVQTSPYQSAQVRSNYGQSNSNNSGNTNAMSGGNRQGAPWQASKGSAKRVATQVIEPPKAPMDLAEQILRVLIQFPHLGKALNETKRALALKAAEQRSANALTLMTDLLSQCDQVELIADESGKMTVGAGSFAMFQDQLSRSELASMYEVLRKRIMGSDVELEGASADLEGAFSKLEKAGLKQEMTEIAQKIAGGSASEQDKARYRELGEKLKFA</sequence>
<evidence type="ECO:0000256" key="7">
    <source>
        <dbReference type="ARBA" id="ARBA00022771"/>
    </source>
</evidence>
<keyword evidence="7 12" id="KW-0863">Zinc-finger</keyword>
<accession>A0A6M9PS53</accession>
<dbReference type="InterPro" id="IPR030846">
    <property type="entry name" value="DnaG_bac"/>
</dbReference>
<evidence type="ECO:0000256" key="1">
    <source>
        <dbReference type="ARBA" id="ARBA00022478"/>
    </source>
</evidence>
<dbReference type="GO" id="GO:0003899">
    <property type="term" value="F:DNA-directed RNA polymerase activity"/>
    <property type="evidence" value="ECO:0007669"/>
    <property type="project" value="UniProtKB-UniRule"/>
</dbReference>
<dbReference type="Pfam" id="PF01807">
    <property type="entry name" value="Zn_ribbon_DnaG"/>
    <property type="match status" value="1"/>
</dbReference>
<dbReference type="HAMAP" id="MF_00974">
    <property type="entry name" value="DNA_primase_DnaG"/>
    <property type="match status" value="1"/>
</dbReference>
<dbReference type="InterPro" id="IPR037068">
    <property type="entry name" value="DNA_primase_core_N_sf"/>
</dbReference>
<evidence type="ECO:0000313" key="18">
    <source>
        <dbReference type="Proteomes" id="UP000503312"/>
    </source>
</evidence>
<dbReference type="InterPro" id="IPR006295">
    <property type="entry name" value="DNA_primase_DnaG"/>
</dbReference>
<keyword evidence="1 12" id="KW-0240">DNA-directed RNA polymerase</keyword>
<dbReference type="Gene3D" id="3.40.1360.10">
    <property type="match status" value="1"/>
</dbReference>
<comment type="cofactor">
    <cofactor evidence="12 13 14">
        <name>Zn(2+)</name>
        <dbReference type="ChEBI" id="CHEBI:29105"/>
    </cofactor>
    <text evidence="12 13 14">Binds 1 zinc ion per monomer.</text>
</comment>
<evidence type="ECO:0000256" key="11">
    <source>
        <dbReference type="ARBA" id="ARBA00023163"/>
    </source>
</evidence>
<dbReference type="InterPro" id="IPR050219">
    <property type="entry name" value="DnaG_primase"/>
</dbReference>
<dbReference type="RefSeq" id="WP_173956310.1">
    <property type="nucleotide sequence ID" value="NZ_CP028942.1"/>
</dbReference>